<gene>
    <name evidence="1" type="ORF">ERS013165_03890</name>
</gene>
<dbReference type="Proteomes" id="UP000044806">
    <property type="component" value="Unassembled WGS sequence"/>
</dbReference>
<dbReference type="AlphaFoldDB" id="A0A655SH42"/>
<dbReference type="EMBL" id="CWOW01000063">
    <property type="protein sequence ID" value="CSB22121.1"/>
    <property type="molecule type" value="Genomic_DNA"/>
</dbReference>
<name>A0A655SH42_VIBCL</name>
<protein>
    <submittedName>
        <fullName evidence="1">Uncharacterized protein</fullName>
    </submittedName>
</protein>
<evidence type="ECO:0000313" key="2">
    <source>
        <dbReference type="Proteomes" id="UP000044806"/>
    </source>
</evidence>
<sequence>MISVFIFFTEQSHLLCVRQLFVLLQHFEHALFGWAHFFTQEGIRRSRALLLISADVAFSKVFREVWRHVLKKGFAPLVRKRIDFVKSALDHAHVVGFNVRDFMASGNRCHVIVNR</sequence>
<organism evidence="1 2">
    <name type="scientific">Vibrio cholerae</name>
    <dbReference type="NCBI Taxonomy" id="666"/>
    <lineage>
        <taxon>Bacteria</taxon>
        <taxon>Pseudomonadati</taxon>
        <taxon>Pseudomonadota</taxon>
        <taxon>Gammaproteobacteria</taxon>
        <taxon>Vibrionales</taxon>
        <taxon>Vibrionaceae</taxon>
        <taxon>Vibrio</taxon>
    </lineage>
</organism>
<proteinExistence type="predicted"/>
<reference evidence="1 2" key="1">
    <citation type="submission" date="2015-07" db="EMBL/GenBank/DDBJ databases">
        <authorList>
            <consortium name="Pathogen Informatics"/>
        </authorList>
    </citation>
    <scope>NUCLEOTIDE SEQUENCE [LARGE SCALE GENOMIC DNA]</scope>
    <source>
        <strain evidence="1 2">A51</strain>
    </source>
</reference>
<accession>A0A655SH42</accession>
<evidence type="ECO:0000313" key="1">
    <source>
        <dbReference type="EMBL" id="CSB22121.1"/>
    </source>
</evidence>